<reference evidence="1 2" key="1">
    <citation type="journal article" date="2012" name="J. Bacteriol.">
        <title>Genome Sequence of Oceanibaculum indicum Type Strain P24.</title>
        <authorList>
            <person name="Lai Q."/>
            <person name="Shao Z."/>
        </authorList>
    </citation>
    <scope>NUCLEOTIDE SEQUENCE [LARGE SCALE GENOMIC DNA]</scope>
    <source>
        <strain evidence="1 2">P24</strain>
    </source>
</reference>
<name>K2K4K6_9PROT</name>
<proteinExistence type="predicted"/>
<organism evidence="1 2">
    <name type="scientific">Oceanibaculum indicum P24</name>
    <dbReference type="NCBI Taxonomy" id="1207063"/>
    <lineage>
        <taxon>Bacteria</taxon>
        <taxon>Pseudomonadati</taxon>
        <taxon>Pseudomonadota</taxon>
        <taxon>Alphaproteobacteria</taxon>
        <taxon>Rhodospirillales</taxon>
        <taxon>Oceanibaculaceae</taxon>
        <taxon>Oceanibaculum</taxon>
    </lineage>
</organism>
<dbReference type="AlphaFoldDB" id="K2K4K6"/>
<evidence type="ECO:0000313" key="1">
    <source>
        <dbReference type="EMBL" id="EKE72420.1"/>
    </source>
</evidence>
<dbReference type="RefSeq" id="WP_008945299.1">
    <property type="nucleotide sequence ID" value="NZ_AMRL01000019.1"/>
</dbReference>
<dbReference type="eggNOG" id="ENOG502Z9BF">
    <property type="taxonomic scope" value="Bacteria"/>
</dbReference>
<protein>
    <recommendedName>
        <fullName evidence="3">Replication initiation factor</fullName>
    </recommendedName>
</protein>
<evidence type="ECO:0008006" key="3">
    <source>
        <dbReference type="Google" id="ProtNLM"/>
    </source>
</evidence>
<accession>K2K4K6</accession>
<sequence length="363" mass="41655">MNNLAVPPLPALLLQGLDSLYVSFYLDVTNSALDLDEIAYQRERLRQSRDGKFTRIELGSEAFALKTHGRFPYSYVIENELFSVAFAERMQPSFHVQFLSKGLWQEGLDGLELRFRSWAESMGLVEQRLETVSRADWAFDFHVPVVDFSADHLLSKARKTSAYKDNRALQTIVAGKGDVVIRLYDKVAEIEESSGKSFFYELWGRTSEIWRVEFQLRGERLKPAGVRSLDDLRGLQGDLLRELTHNHTSLRRPTGDSNLSRWPLHPLWTALQAEIGHMPQSGLIRDIDEKRLLEYRIHRQTQSIYGSLKGLAALLSIAQGEAEALSLRDLIGQLEDELVIHHEHPVWERDVRTRIEGYALGQW</sequence>
<gene>
    <name evidence="1" type="ORF">P24_13473</name>
</gene>
<comment type="caution">
    <text evidence="1">The sequence shown here is derived from an EMBL/GenBank/DDBJ whole genome shotgun (WGS) entry which is preliminary data.</text>
</comment>
<dbReference type="EMBL" id="AMRL01000019">
    <property type="protein sequence ID" value="EKE72420.1"/>
    <property type="molecule type" value="Genomic_DNA"/>
</dbReference>
<dbReference type="STRING" id="1207063.P24_13473"/>
<evidence type="ECO:0000313" key="2">
    <source>
        <dbReference type="Proteomes" id="UP000006746"/>
    </source>
</evidence>
<dbReference type="Proteomes" id="UP000006746">
    <property type="component" value="Unassembled WGS sequence"/>
</dbReference>
<keyword evidence="2" id="KW-1185">Reference proteome</keyword>